<dbReference type="EMBL" id="BHZC01000001">
    <property type="protein sequence ID" value="GCD37935.1"/>
    <property type="molecule type" value="Genomic_DNA"/>
</dbReference>
<dbReference type="GeneID" id="95624523"/>
<comment type="caution">
    <text evidence="1">The sequence shown here is derived from an EMBL/GenBank/DDBJ whole genome shotgun (WGS) entry which is preliminary data.</text>
</comment>
<organism evidence="1 2">
    <name type="scientific">Streptomyces chrestomyceticus JCM 4735</name>
    <dbReference type="NCBI Taxonomy" id="1306181"/>
    <lineage>
        <taxon>Bacteria</taxon>
        <taxon>Bacillati</taxon>
        <taxon>Actinomycetota</taxon>
        <taxon>Actinomycetes</taxon>
        <taxon>Kitasatosporales</taxon>
        <taxon>Streptomycetaceae</taxon>
        <taxon>Streptomyces</taxon>
    </lineage>
</organism>
<proteinExistence type="predicted"/>
<evidence type="ECO:0000313" key="2">
    <source>
        <dbReference type="Proteomes" id="UP000287830"/>
    </source>
</evidence>
<reference evidence="1 2" key="1">
    <citation type="submission" date="2018-11" db="EMBL/GenBank/DDBJ databases">
        <title>Whole genome sequence of Streptomyces chrestomyceticus NBRC 13444(T).</title>
        <authorList>
            <person name="Komaki H."/>
            <person name="Tamura T."/>
        </authorList>
    </citation>
    <scope>NUCLEOTIDE SEQUENCE [LARGE SCALE GENOMIC DNA]</scope>
    <source>
        <strain evidence="1 2">NBRC 13444</strain>
    </source>
</reference>
<dbReference type="RefSeq" id="WP_244955376.1">
    <property type="nucleotide sequence ID" value="NZ_BHZC01000001.1"/>
</dbReference>
<evidence type="ECO:0000313" key="1">
    <source>
        <dbReference type="EMBL" id="GCD37935.1"/>
    </source>
</evidence>
<sequence length="88" mass="9635">MGRPMPQPGEPLWTEEDRAWALALAQVEADRCPDCGQPWSEAAAEAAEFSYDAELLRCHACATGARAAHRYQESGGDPRGLHVSILKR</sequence>
<gene>
    <name evidence="1" type="ORF">OEIGOIKO_05745</name>
</gene>
<dbReference type="Proteomes" id="UP000287830">
    <property type="component" value="Unassembled WGS sequence"/>
</dbReference>
<accession>A0A7U9KYU6</accession>
<protein>
    <submittedName>
        <fullName evidence="1">Uncharacterized protein</fullName>
    </submittedName>
</protein>
<name>A0A7U9KYU6_9ACTN</name>
<dbReference type="AlphaFoldDB" id="A0A7U9KYU6"/>